<dbReference type="EMBL" id="KN824287">
    <property type="protein sequence ID" value="KIM29738.1"/>
    <property type="molecule type" value="Genomic_DNA"/>
</dbReference>
<reference evidence="3" key="2">
    <citation type="submission" date="2015-01" db="EMBL/GenBank/DDBJ databases">
        <title>Evolutionary Origins and Diversification of the Mycorrhizal Mutualists.</title>
        <authorList>
            <consortium name="DOE Joint Genome Institute"/>
            <consortium name="Mycorrhizal Genomics Consortium"/>
            <person name="Kohler A."/>
            <person name="Kuo A."/>
            <person name="Nagy L.G."/>
            <person name="Floudas D."/>
            <person name="Copeland A."/>
            <person name="Barry K.W."/>
            <person name="Cichocki N."/>
            <person name="Veneault-Fourrey C."/>
            <person name="LaButti K."/>
            <person name="Lindquist E.A."/>
            <person name="Lipzen A."/>
            <person name="Lundell T."/>
            <person name="Morin E."/>
            <person name="Murat C."/>
            <person name="Riley R."/>
            <person name="Ohm R."/>
            <person name="Sun H."/>
            <person name="Tunlid A."/>
            <person name="Henrissat B."/>
            <person name="Grigoriev I.V."/>
            <person name="Hibbett D.S."/>
            <person name="Martin F."/>
        </authorList>
    </citation>
    <scope>NUCLEOTIDE SEQUENCE [LARGE SCALE GENOMIC DNA]</scope>
    <source>
        <strain evidence="3">MAFF 305830</strain>
    </source>
</reference>
<reference evidence="2 3" key="1">
    <citation type="submission" date="2014-04" db="EMBL/GenBank/DDBJ databases">
        <authorList>
            <consortium name="DOE Joint Genome Institute"/>
            <person name="Kuo A."/>
            <person name="Zuccaro A."/>
            <person name="Kohler A."/>
            <person name="Nagy L.G."/>
            <person name="Floudas D."/>
            <person name="Copeland A."/>
            <person name="Barry K.W."/>
            <person name="Cichocki N."/>
            <person name="Veneault-Fourrey C."/>
            <person name="LaButti K."/>
            <person name="Lindquist E.A."/>
            <person name="Lipzen A."/>
            <person name="Lundell T."/>
            <person name="Morin E."/>
            <person name="Murat C."/>
            <person name="Sun H."/>
            <person name="Tunlid A."/>
            <person name="Henrissat B."/>
            <person name="Grigoriev I.V."/>
            <person name="Hibbett D.S."/>
            <person name="Martin F."/>
            <person name="Nordberg H.P."/>
            <person name="Cantor M.N."/>
            <person name="Hua S.X."/>
        </authorList>
    </citation>
    <scope>NUCLEOTIDE SEQUENCE [LARGE SCALE GENOMIC DNA]</scope>
    <source>
        <strain evidence="2 3">MAFF 305830</strain>
    </source>
</reference>
<evidence type="ECO:0008006" key="4">
    <source>
        <dbReference type="Google" id="ProtNLM"/>
    </source>
</evidence>
<feature type="region of interest" description="Disordered" evidence="1">
    <location>
        <begin position="70"/>
        <end position="94"/>
    </location>
</feature>
<feature type="compositionally biased region" description="Low complexity" evidence="1">
    <location>
        <begin position="71"/>
        <end position="86"/>
    </location>
</feature>
<protein>
    <recommendedName>
        <fullName evidence="4">GAG-pre-integrase domain-containing protein</fullName>
    </recommendedName>
</protein>
<evidence type="ECO:0000256" key="1">
    <source>
        <dbReference type="SAM" id="MobiDB-lite"/>
    </source>
</evidence>
<dbReference type="STRING" id="933852.A0A0C2WUA4"/>
<dbReference type="OrthoDB" id="2794357at2759"/>
<dbReference type="Proteomes" id="UP000054097">
    <property type="component" value="Unassembled WGS sequence"/>
</dbReference>
<dbReference type="AlphaFoldDB" id="A0A0C2WUA4"/>
<proteinExistence type="predicted"/>
<dbReference type="HOGENOM" id="CLU_1078348_0_0_1"/>
<keyword evidence="3" id="KW-1185">Reference proteome</keyword>
<name>A0A0C2WUA4_SERVB</name>
<evidence type="ECO:0000313" key="2">
    <source>
        <dbReference type="EMBL" id="KIM29738.1"/>
    </source>
</evidence>
<sequence length="271" mass="29510">MATTIEFGLLAVTSPFDLAFNARSGPSSGAPSPSVKAPCKWCIGKQCHAEALKHTLEQCTGLEASIQHMVSKSSNNNKQPSKPKQQTAAKPAVEEFAGKASSSDSFSSSPADNYWIPDSGATSYSSGKVWFEPVLDGYRAPLVCLSRVLYVPRLKSNLLSITYLSVQQRVKVSFIDTRVTFEKHGAIIFDATINSSKVGKLNGRTLPAIHVPPQQQAFTAGLYPHDLYLWHCRFGHRRIAAVERAFIAGCTAGRFHIISIYMCALCGWQAA</sequence>
<gene>
    <name evidence="2" type="ORF">M408DRAFT_22605</name>
</gene>
<organism evidence="2 3">
    <name type="scientific">Serendipita vermifera MAFF 305830</name>
    <dbReference type="NCBI Taxonomy" id="933852"/>
    <lineage>
        <taxon>Eukaryota</taxon>
        <taxon>Fungi</taxon>
        <taxon>Dikarya</taxon>
        <taxon>Basidiomycota</taxon>
        <taxon>Agaricomycotina</taxon>
        <taxon>Agaricomycetes</taxon>
        <taxon>Sebacinales</taxon>
        <taxon>Serendipitaceae</taxon>
        <taxon>Serendipita</taxon>
    </lineage>
</organism>
<evidence type="ECO:0000313" key="3">
    <source>
        <dbReference type="Proteomes" id="UP000054097"/>
    </source>
</evidence>
<accession>A0A0C2WUA4</accession>